<keyword evidence="4" id="KW-0010">Activator</keyword>
<dbReference type="SUPFAM" id="SSF54171">
    <property type="entry name" value="DNA-binding domain"/>
    <property type="match status" value="1"/>
</dbReference>
<dbReference type="PRINTS" id="PR00367">
    <property type="entry name" value="ETHRSPELEMNT"/>
</dbReference>
<dbReference type="SMART" id="SM00380">
    <property type="entry name" value="AP2"/>
    <property type="match status" value="1"/>
</dbReference>
<dbReference type="InterPro" id="IPR001471">
    <property type="entry name" value="AP2/ERF_dom"/>
</dbReference>
<dbReference type="InterPro" id="IPR051032">
    <property type="entry name" value="AP2/ERF_TF_ERF_subfamily"/>
</dbReference>
<dbReference type="PROSITE" id="PS51032">
    <property type="entry name" value="AP2_ERF"/>
    <property type="match status" value="1"/>
</dbReference>
<dbReference type="PANTHER" id="PTHR31985:SF294">
    <property type="entry name" value="DEHYDRATION-RESPONSIVE ELEMENT-BINDING PROTEIN 3-LIKE"/>
    <property type="match status" value="1"/>
</dbReference>
<comment type="caution">
    <text evidence="10">The sequence shown here is derived from an EMBL/GenBank/DDBJ whole genome shotgun (WGS) entry which is preliminary data.</text>
</comment>
<keyword evidence="6" id="KW-0539">Nucleus</keyword>
<accession>A0AAN7KXP6</accession>
<dbReference type="AlphaFoldDB" id="A0AAN7KXP6"/>
<evidence type="ECO:0000313" key="10">
    <source>
        <dbReference type="EMBL" id="KAK4774159.1"/>
    </source>
</evidence>
<dbReference type="Pfam" id="PF00847">
    <property type="entry name" value="AP2"/>
    <property type="match status" value="1"/>
</dbReference>
<dbReference type="Proteomes" id="UP001345219">
    <property type="component" value="Chromosome 22"/>
</dbReference>
<evidence type="ECO:0000256" key="8">
    <source>
        <dbReference type="SAM" id="MobiDB-lite"/>
    </source>
</evidence>
<feature type="compositionally biased region" description="Low complexity" evidence="8">
    <location>
        <begin position="131"/>
        <end position="144"/>
    </location>
</feature>
<comment type="subcellular location">
    <subcellularLocation>
        <location evidence="1">Nucleus</location>
    </subcellularLocation>
</comment>
<dbReference type="FunFam" id="3.30.730.10:FF:000001">
    <property type="entry name" value="Ethylene-responsive transcription factor 2"/>
    <property type="match status" value="1"/>
</dbReference>
<dbReference type="InterPro" id="IPR016177">
    <property type="entry name" value="DNA-bd_dom_sf"/>
</dbReference>
<feature type="compositionally biased region" description="Polar residues" evidence="8">
    <location>
        <begin position="1"/>
        <end position="25"/>
    </location>
</feature>
<protein>
    <recommendedName>
        <fullName evidence="9">AP2/ERF domain-containing protein</fullName>
    </recommendedName>
</protein>
<dbReference type="CDD" id="cd00018">
    <property type="entry name" value="AP2"/>
    <property type="match status" value="1"/>
</dbReference>
<reference evidence="10 11" key="1">
    <citation type="journal article" date="2023" name="Hortic Res">
        <title>Pangenome of water caltrop reveals structural variations and asymmetric subgenome divergence after allopolyploidization.</title>
        <authorList>
            <person name="Zhang X."/>
            <person name="Chen Y."/>
            <person name="Wang L."/>
            <person name="Yuan Y."/>
            <person name="Fang M."/>
            <person name="Shi L."/>
            <person name="Lu R."/>
            <person name="Comes H.P."/>
            <person name="Ma Y."/>
            <person name="Chen Y."/>
            <person name="Huang G."/>
            <person name="Zhou Y."/>
            <person name="Zheng Z."/>
            <person name="Qiu Y."/>
        </authorList>
    </citation>
    <scope>NUCLEOTIDE SEQUENCE [LARGE SCALE GENOMIC DNA]</scope>
    <source>
        <tissue evidence="10">Roots</tissue>
    </source>
</reference>
<sequence length="252" mass="27317">MSTTTTTHHSKLAVSTVSESPLQPNSKRKADTSHPVYHGVRMRSWGRWVSEIREPRKKSRIWLGTFSDPEMAARAHDAAALALKGKSATLNFPELAKSLPRPASTAAHDIQAAATKAASMSTASDITAATSESPSSRGSNSWSSEDMVSQEEELGEIVELPRLGTSFDLFMAAEDQGWVNTPQWHYDIHEEISAVMDCSMISATPNLEATISPRPLSPPILKLEFDISSPASYLLILHRLKSHAPIAAATAS</sequence>
<evidence type="ECO:0000259" key="9">
    <source>
        <dbReference type="PROSITE" id="PS51032"/>
    </source>
</evidence>
<comment type="similarity">
    <text evidence="7">Belongs to the AP2/ERF transcription factor family. ERF subfamily.</text>
</comment>
<dbReference type="GO" id="GO:0003700">
    <property type="term" value="F:DNA-binding transcription factor activity"/>
    <property type="evidence" value="ECO:0007669"/>
    <property type="project" value="InterPro"/>
</dbReference>
<dbReference type="EMBL" id="JAXIOK010000004">
    <property type="protein sequence ID" value="KAK4774159.1"/>
    <property type="molecule type" value="Genomic_DNA"/>
</dbReference>
<gene>
    <name evidence="10" type="ORF">SAY87_029178</name>
</gene>
<keyword evidence="2" id="KW-0805">Transcription regulation</keyword>
<dbReference type="PANTHER" id="PTHR31985">
    <property type="entry name" value="ETHYLENE-RESPONSIVE TRANSCRIPTION FACTOR ERF042-RELATED"/>
    <property type="match status" value="1"/>
</dbReference>
<evidence type="ECO:0000256" key="1">
    <source>
        <dbReference type="ARBA" id="ARBA00004123"/>
    </source>
</evidence>
<evidence type="ECO:0000256" key="5">
    <source>
        <dbReference type="ARBA" id="ARBA00023163"/>
    </source>
</evidence>
<evidence type="ECO:0000256" key="4">
    <source>
        <dbReference type="ARBA" id="ARBA00023159"/>
    </source>
</evidence>
<dbReference type="GO" id="GO:0005634">
    <property type="term" value="C:nucleus"/>
    <property type="evidence" value="ECO:0007669"/>
    <property type="project" value="UniProtKB-SubCell"/>
</dbReference>
<evidence type="ECO:0000256" key="7">
    <source>
        <dbReference type="ARBA" id="ARBA00024343"/>
    </source>
</evidence>
<organism evidence="10 11">
    <name type="scientific">Trapa incisa</name>
    <dbReference type="NCBI Taxonomy" id="236973"/>
    <lineage>
        <taxon>Eukaryota</taxon>
        <taxon>Viridiplantae</taxon>
        <taxon>Streptophyta</taxon>
        <taxon>Embryophyta</taxon>
        <taxon>Tracheophyta</taxon>
        <taxon>Spermatophyta</taxon>
        <taxon>Magnoliopsida</taxon>
        <taxon>eudicotyledons</taxon>
        <taxon>Gunneridae</taxon>
        <taxon>Pentapetalae</taxon>
        <taxon>rosids</taxon>
        <taxon>malvids</taxon>
        <taxon>Myrtales</taxon>
        <taxon>Lythraceae</taxon>
        <taxon>Trapa</taxon>
    </lineage>
</organism>
<evidence type="ECO:0000313" key="11">
    <source>
        <dbReference type="Proteomes" id="UP001345219"/>
    </source>
</evidence>
<keyword evidence="3" id="KW-0238">DNA-binding</keyword>
<feature type="domain" description="AP2/ERF" evidence="9">
    <location>
        <begin position="36"/>
        <end position="93"/>
    </location>
</feature>
<dbReference type="Gene3D" id="3.30.730.10">
    <property type="entry name" value="AP2/ERF domain"/>
    <property type="match status" value="1"/>
</dbReference>
<dbReference type="InterPro" id="IPR036955">
    <property type="entry name" value="AP2/ERF_dom_sf"/>
</dbReference>
<keyword evidence="5" id="KW-0804">Transcription</keyword>
<evidence type="ECO:0000256" key="6">
    <source>
        <dbReference type="ARBA" id="ARBA00023242"/>
    </source>
</evidence>
<evidence type="ECO:0000256" key="2">
    <source>
        <dbReference type="ARBA" id="ARBA00023015"/>
    </source>
</evidence>
<feature type="region of interest" description="Disordered" evidence="8">
    <location>
        <begin position="123"/>
        <end position="151"/>
    </location>
</feature>
<feature type="region of interest" description="Disordered" evidence="8">
    <location>
        <begin position="1"/>
        <end position="33"/>
    </location>
</feature>
<dbReference type="GO" id="GO:0003677">
    <property type="term" value="F:DNA binding"/>
    <property type="evidence" value="ECO:0007669"/>
    <property type="project" value="UniProtKB-KW"/>
</dbReference>
<evidence type="ECO:0000256" key="3">
    <source>
        <dbReference type="ARBA" id="ARBA00023125"/>
    </source>
</evidence>
<name>A0AAN7KXP6_9MYRT</name>
<keyword evidence="11" id="KW-1185">Reference proteome</keyword>
<proteinExistence type="inferred from homology"/>